<proteinExistence type="predicted"/>
<gene>
    <name evidence="2" type="ORF">KIN20_031318</name>
</gene>
<feature type="region of interest" description="Disordered" evidence="1">
    <location>
        <begin position="20"/>
        <end position="56"/>
    </location>
</feature>
<comment type="caution">
    <text evidence="2">The sequence shown here is derived from an EMBL/GenBank/DDBJ whole genome shotgun (WGS) entry which is preliminary data.</text>
</comment>
<keyword evidence="3" id="KW-1185">Reference proteome</keyword>
<dbReference type="EMBL" id="JAHQIW010006677">
    <property type="protein sequence ID" value="KAJ1369763.1"/>
    <property type="molecule type" value="Genomic_DNA"/>
</dbReference>
<sequence>MFTIQPKELRKFVLRVLPKHHHEKKQRNDEVEHVRKERQMKREFSLTPSPDDRLTGNVKKREYSASLERLKKKDADDIKVNTVQFCLSMNMFHSFVH</sequence>
<feature type="compositionally biased region" description="Basic and acidic residues" evidence="1">
    <location>
        <begin position="26"/>
        <end position="56"/>
    </location>
</feature>
<dbReference type="AlphaFoldDB" id="A0AAD5R4Z4"/>
<evidence type="ECO:0000313" key="2">
    <source>
        <dbReference type="EMBL" id="KAJ1369763.1"/>
    </source>
</evidence>
<dbReference type="Proteomes" id="UP001196413">
    <property type="component" value="Unassembled WGS sequence"/>
</dbReference>
<evidence type="ECO:0000256" key="1">
    <source>
        <dbReference type="SAM" id="MobiDB-lite"/>
    </source>
</evidence>
<name>A0AAD5R4Z4_PARTN</name>
<accession>A0AAD5R4Z4</accession>
<organism evidence="2 3">
    <name type="scientific">Parelaphostrongylus tenuis</name>
    <name type="common">Meningeal worm</name>
    <dbReference type="NCBI Taxonomy" id="148309"/>
    <lineage>
        <taxon>Eukaryota</taxon>
        <taxon>Metazoa</taxon>
        <taxon>Ecdysozoa</taxon>
        <taxon>Nematoda</taxon>
        <taxon>Chromadorea</taxon>
        <taxon>Rhabditida</taxon>
        <taxon>Rhabditina</taxon>
        <taxon>Rhabditomorpha</taxon>
        <taxon>Strongyloidea</taxon>
        <taxon>Metastrongylidae</taxon>
        <taxon>Parelaphostrongylus</taxon>
    </lineage>
</organism>
<protein>
    <submittedName>
        <fullName evidence="2">Uncharacterized protein</fullName>
    </submittedName>
</protein>
<evidence type="ECO:0000313" key="3">
    <source>
        <dbReference type="Proteomes" id="UP001196413"/>
    </source>
</evidence>
<reference evidence="2" key="1">
    <citation type="submission" date="2021-06" db="EMBL/GenBank/DDBJ databases">
        <title>Parelaphostrongylus tenuis whole genome reference sequence.</title>
        <authorList>
            <person name="Garwood T.J."/>
            <person name="Larsen P.A."/>
            <person name="Fountain-Jones N.M."/>
            <person name="Garbe J.R."/>
            <person name="Macchietto M.G."/>
            <person name="Kania S.A."/>
            <person name="Gerhold R.W."/>
            <person name="Richards J.E."/>
            <person name="Wolf T.M."/>
        </authorList>
    </citation>
    <scope>NUCLEOTIDE SEQUENCE</scope>
    <source>
        <strain evidence="2">MNPRO001-30</strain>
        <tissue evidence="2">Meninges</tissue>
    </source>
</reference>